<dbReference type="EMBL" id="JBGBZN010000002">
    <property type="protein sequence ID" value="MEY9471693.1"/>
    <property type="molecule type" value="Genomic_DNA"/>
</dbReference>
<reference evidence="3 4" key="1">
    <citation type="submission" date="2024-07" db="EMBL/GenBank/DDBJ databases">
        <title>Genomic Encyclopedia of Type Strains, Phase V (KMG-V): Genome sequencing to study the core and pangenomes of soil and plant-associated prokaryotes.</title>
        <authorList>
            <person name="Whitman W."/>
        </authorList>
    </citation>
    <scope>NUCLEOTIDE SEQUENCE [LARGE SCALE GENOMIC DNA]</scope>
    <source>
        <strain evidence="3 4">USDA 222</strain>
    </source>
</reference>
<dbReference type="CDD" id="cd19481">
    <property type="entry name" value="RecA-like_protease"/>
    <property type="match status" value="1"/>
</dbReference>
<evidence type="ECO:0000313" key="3">
    <source>
        <dbReference type="EMBL" id="MEY9471693.1"/>
    </source>
</evidence>
<evidence type="ECO:0000313" key="4">
    <source>
        <dbReference type="Proteomes" id="UP001565474"/>
    </source>
</evidence>
<dbReference type="InterPro" id="IPR003959">
    <property type="entry name" value="ATPase_AAA_core"/>
</dbReference>
<dbReference type="InterPro" id="IPR003593">
    <property type="entry name" value="AAA+_ATPase"/>
</dbReference>
<dbReference type="SMART" id="SM00382">
    <property type="entry name" value="AAA"/>
    <property type="match status" value="1"/>
</dbReference>
<keyword evidence="4" id="KW-1185">Reference proteome</keyword>
<dbReference type="PANTHER" id="PTHR23077">
    <property type="entry name" value="AAA-FAMILY ATPASE"/>
    <property type="match status" value="1"/>
</dbReference>
<feature type="domain" description="AAA+ ATPase" evidence="2">
    <location>
        <begin position="107"/>
        <end position="239"/>
    </location>
</feature>
<evidence type="ECO:0000259" key="2">
    <source>
        <dbReference type="SMART" id="SM00382"/>
    </source>
</evidence>
<feature type="region of interest" description="Disordered" evidence="1">
    <location>
        <begin position="1"/>
        <end position="22"/>
    </location>
</feature>
<comment type="caution">
    <text evidence="3">The sequence shown here is derived from an EMBL/GenBank/DDBJ whole genome shotgun (WGS) entry which is preliminary data.</text>
</comment>
<dbReference type="RefSeq" id="WP_244431514.1">
    <property type="nucleotide sequence ID" value="NZ_JBGBYD010000002.1"/>
</dbReference>
<dbReference type="Proteomes" id="UP001565474">
    <property type="component" value="Unassembled WGS sequence"/>
</dbReference>
<accession>A0ABV4GIC7</accession>
<dbReference type="InterPro" id="IPR050168">
    <property type="entry name" value="AAA_ATPase_domain"/>
</dbReference>
<dbReference type="Pfam" id="PF00004">
    <property type="entry name" value="AAA"/>
    <property type="match status" value="1"/>
</dbReference>
<proteinExistence type="predicted"/>
<evidence type="ECO:0000256" key="1">
    <source>
        <dbReference type="SAM" id="MobiDB-lite"/>
    </source>
</evidence>
<dbReference type="Gene3D" id="3.40.50.300">
    <property type="entry name" value="P-loop containing nucleotide triphosphate hydrolases"/>
    <property type="match status" value="1"/>
</dbReference>
<gene>
    <name evidence="3" type="ORF">ABH992_004092</name>
</gene>
<sequence>MNVKFPGFSFATRPSEADREPTALQALESDEAELALMPKTREKSSIQRSRLRAATQAQLTTSGLLELVDPQRGPADLIISTDNYQLLAEVVNEVRRGDELRRHGLSPRSKLLFCGPPGCGKTLCAEVLARELKLPLLVARLDEIITTYLGATASNLRKVFETAVRTPCVLFLDEFDALARTRTDTTEHNEIRRVVNSLLMMIDRFAGKGLLVAATNLESSIDHAAWRRFDEVMFFDRPTLNQIKSTLRLKTRNFPFAFDVLNYADGLEGMSFAEVERVCVSAIKASILARNAAVPTQLFENAIDAERRRISIRQKVRQNL</sequence>
<protein>
    <submittedName>
        <fullName evidence="3">SpoVK/Ycf46/Vps4 family AAA+-type ATPase</fullName>
    </submittedName>
</protein>
<dbReference type="PANTHER" id="PTHR23077:SF198">
    <property type="entry name" value="ATP-DEPENDENT ZINC METALLOPROTEASE FTSH"/>
    <property type="match status" value="1"/>
</dbReference>
<dbReference type="Gene3D" id="1.10.8.60">
    <property type="match status" value="1"/>
</dbReference>
<organism evidence="3 4">
    <name type="scientific">Bradyrhizobium yuanmingense</name>
    <dbReference type="NCBI Taxonomy" id="108015"/>
    <lineage>
        <taxon>Bacteria</taxon>
        <taxon>Pseudomonadati</taxon>
        <taxon>Pseudomonadota</taxon>
        <taxon>Alphaproteobacteria</taxon>
        <taxon>Hyphomicrobiales</taxon>
        <taxon>Nitrobacteraceae</taxon>
        <taxon>Bradyrhizobium</taxon>
    </lineage>
</organism>
<name>A0ABV4GIC7_9BRAD</name>
<dbReference type="SUPFAM" id="SSF52540">
    <property type="entry name" value="P-loop containing nucleoside triphosphate hydrolases"/>
    <property type="match status" value="1"/>
</dbReference>
<dbReference type="InterPro" id="IPR027417">
    <property type="entry name" value="P-loop_NTPase"/>
</dbReference>